<dbReference type="PANTHER" id="PTHR43630:SF1">
    <property type="entry name" value="POLY-BETA-1,6-N-ACETYL-D-GLUCOSAMINE SYNTHASE"/>
    <property type="match status" value="1"/>
</dbReference>
<evidence type="ECO:0000256" key="1">
    <source>
        <dbReference type="ARBA" id="ARBA00006739"/>
    </source>
</evidence>
<dbReference type="SUPFAM" id="SSF53448">
    <property type="entry name" value="Nucleotide-diphospho-sugar transferases"/>
    <property type="match status" value="1"/>
</dbReference>
<keyword evidence="4" id="KW-0472">Membrane</keyword>
<feature type="transmembrane region" description="Helical" evidence="4">
    <location>
        <begin position="287"/>
        <end position="305"/>
    </location>
</feature>
<name>A0ABN6M5X9_9BACT</name>
<dbReference type="Pfam" id="PF00535">
    <property type="entry name" value="Glycos_transf_2"/>
    <property type="match status" value="1"/>
</dbReference>
<keyword evidence="4" id="KW-1133">Transmembrane helix</keyword>
<reference evidence="6 7" key="1">
    <citation type="submission" date="2022-01" db="EMBL/GenBank/DDBJ databases">
        <title>Desulfofustis limnae sp. nov., a novel mesophilic sulfate-reducing bacterium isolated from marsh soil.</title>
        <authorList>
            <person name="Watanabe M."/>
            <person name="Takahashi A."/>
            <person name="Kojima H."/>
            <person name="Fukui M."/>
        </authorList>
    </citation>
    <scope>NUCLEOTIDE SEQUENCE [LARGE SCALE GENOMIC DNA]</scope>
    <source>
        <strain evidence="6 7">PPLL</strain>
    </source>
</reference>
<gene>
    <name evidence="6" type="ORF">DPPLL_19900</name>
</gene>
<dbReference type="InterPro" id="IPR001173">
    <property type="entry name" value="Glyco_trans_2-like"/>
</dbReference>
<evidence type="ECO:0000256" key="2">
    <source>
        <dbReference type="ARBA" id="ARBA00022676"/>
    </source>
</evidence>
<sequence length="376" mass="41598">MELLFWISLSGVFYAYLGYPLLLLALTRRAEATIAKPAAERGYAPTVSLIIPVYNGGDVIQQKIANCLALDYPHDRLEVIIVSDGSTDATAALVNQELRPPLRFYELPVRGGKAKALNHGLARASGEVIVFSDVAIRLDRAALQNIVEKFYDPTIGCVSGEDRIAGASGEGLYGRYELFLRHLESRFFSIVGASGSFYAQRRSLCEPFREGAAPDFLSVLHTVEQGFRAISEPSAFGTMTAVRGTADEFNRKVRTLIRGMTALFSKPGLLSLRRYGRFALSLLSHKLMRWLVPFFLLLALGSNLALLDSPFYRLLLALQVVFYLLAAGAAVSYLPLGRTTAGKIALYFTTVNLAILVAWFKYLRGTRQELWSPSRR</sequence>
<evidence type="ECO:0000313" key="6">
    <source>
        <dbReference type="EMBL" id="BDD87625.1"/>
    </source>
</evidence>
<dbReference type="Proteomes" id="UP000830055">
    <property type="component" value="Chromosome"/>
</dbReference>
<feature type="transmembrane region" description="Helical" evidence="4">
    <location>
        <begin position="344"/>
        <end position="362"/>
    </location>
</feature>
<proteinExistence type="inferred from homology"/>
<accession>A0ABN6M5X9</accession>
<comment type="similarity">
    <text evidence="1">Belongs to the glycosyltransferase 2 family.</text>
</comment>
<keyword evidence="3 6" id="KW-0808">Transferase</keyword>
<dbReference type="Gene3D" id="3.90.550.10">
    <property type="entry name" value="Spore Coat Polysaccharide Biosynthesis Protein SpsA, Chain A"/>
    <property type="match status" value="1"/>
</dbReference>
<keyword evidence="2" id="KW-0328">Glycosyltransferase</keyword>
<dbReference type="PANTHER" id="PTHR43630">
    <property type="entry name" value="POLY-BETA-1,6-N-ACETYL-D-GLUCOSAMINE SYNTHASE"/>
    <property type="match status" value="1"/>
</dbReference>
<evidence type="ECO:0000313" key="7">
    <source>
        <dbReference type="Proteomes" id="UP000830055"/>
    </source>
</evidence>
<organism evidence="6 7">
    <name type="scientific">Desulfofustis limnaeus</name>
    <dbReference type="NCBI Taxonomy" id="2740163"/>
    <lineage>
        <taxon>Bacteria</taxon>
        <taxon>Pseudomonadati</taxon>
        <taxon>Thermodesulfobacteriota</taxon>
        <taxon>Desulfobulbia</taxon>
        <taxon>Desulfobulbales</taxon>
        <taxon>Desulfocapsaceae</taxon>
        <taxon>Desulfofustis</taxon>
    </lineage>
</organism>
<feature type="transmembrane region" description="Helical" evidence="4">
    <location>
        <begin position="311"/>
        <end position="332"/>
    </location>
</feature>
<keyword evidence="4" id="KW-0812">Transmembrane</keyword>
<evidence type="ECO:0000259" key="5">
    <source>
        <dbReference type="Pfam" id="PF00535"/>
    </source>
</evidence>
<keyword evidence="7" id="KW-1185">Reference proteome</keyword>
<protein>
    <submittedName>
        <fullName evidence="6">Glycosyl transferase</fullName>
    </submittedName>
</protein>
<feature type="domain" description="Glycosyltransferase 2-like" evidence="5">
    <location>
        <begin position="48"/>
        <end position="197"/>
    </location>
</feature>
<dbReference type="EMBL" id="AP025516">
    <property type="protein sequence ID" value="BDD87625.1"/>
    <property type="molecule type" value="Genomic_DNA"/>
</dbReference>
<dbReference type="InterPro" id="IPR029044">
    <property type="entry name" value="Nucleotide-diphossugar_trans"/>
</dbReference>
<dbReference type="CDD" id="cd06439">
    <property type="entry name" value="CESA_like_1"/>
    <property type="match status" value="1"/>
</dbReference>
<feature type="transmembrane region" description="Helical" evidence="4">
    <location>
        <begin position="6"/>
        <end position="26"/>
    </location>
</feature>
<dbReference type="GO" id="GO:0016740">
    <property type="term" value="F:transferase activity"/>
    <property type="evidence" value="ECO:0007669"/>
    <property type="project" value="UniProtKB-KW"/>
</dbReference>
<evidence type="ECO:0000256" key="3">
    <source>
        <dbReference type="ARBA" id="ARBA00022679"/>
    </source>
</evidence>
<evidence type="ECO:0000256" key="4">
    <source>
        <dbReference type="SAM" id="Phobius"/>
    </source>
</evidence>
<dbReference type="RefSeq" id="WP_284151047.1">
    <property type="nucleotide sequence ID" value="NZ_AP025516.1"/>
</dbReference>